<dbReference type="KEGG" id="ebh:BSEPE_0171"/>
<feature type="transmembrane region" description="Helical" evidence="6">
    <location>
        <begin position="23"/>
        <end position="43"/>
    </location>
</feature>
<keyword evidence="5 6" id="KW-0472">Membrane</keyword>
<evidence type="ECO:0000256" key="2">
    <source>
        <dbReference type="ARBA" id="ARBA00007783"/>
    </source>
</evidence>
<evidence type="ECO:0000256" key="6">
    <source>
        <dbReference type="RuleBase" id="RU361157"/>
    </source>
</evidence>
<dbReference type="AlphaFoldDB" id="A0A0P0UQF3"/>
<evidence type="ECO:0000256" key="5">
    <source>
        <dbReference type="ARBA" id="ARBA00023136"/>
    </source>
</evidence>
<comment type="caution">
    <text evidence="6">Lacks conserved residue(s) required for the propagation of feature annotation.</text>
</comment>
<dbReference type="EMBL" id="AP013042">
    <property type="protein sequence ID" value="BAS67195.1"/>
    <property type="molecule type" value="Genomic_DNA"/>
</dbReference>
<organism evidence="8 9">
    <name type="scientific">endosymbiont of Bathymodiolus septemdierum str. Myojin knoll</name>
    <dbReference type="NCBI Taxonomy" id="1303921"/>
    <lineage>
        <taxon>Bacteria</taxon>
        <taxon>Pseudomonadati</taxon>
        <taxon>Pseudomonadota</taxon>
        <taxon>Gammaproteobacteria</taxon>
        <taxon>sulfur-oxidizing symbionts</taxon>
    </lineage>
</organism>
<dbReference type="InterPro" id="IPR047817">
    <property type="entry name" value="ABC2_TM_bact-type"/>
</dbReference>
<dbReference type="RefSeq" id="WP_066042687.1">
    <property type="nucleotide sequence ID" value="NZ_AP013042.1"/>
</dbReference>
<feature type="transmembrane region" description="Helical" evidence="6">
    <location>
        <begin position="55"/>
        <end position="72"/>
    </location>
</feature>
<evidence type="ECO:0000313" key="9">
    <source>
        <dbReference type="Proteomes" id="UP000067399"/>
    </source>
</evidence>
<dbReference type="STRING" id="1303921.BSEPE_0171"/>
<dbReference type="PROSITE" id="PS51012">
    <property type="entry name" value="ABC_TM2"/>
    <property type="match status" value="1"/>
</dbReference>
<reference evidence="8 9" key="1">
    <citation type="journal article" date="2000" name="Mar. Ecol. Prog. Ser.">
        <title>Phylogenetic characterization of endosymbionts in three hydrothermal vent mussels: influence on host distributions.</title>
        <authorList>
            <person name="Fujiwara Y."/>
            <person name="Takai K."/>
            <person name="Uematsu K."/>
            <person name="Tsuchida S."/>
            <person name="Hunt J.C."/>
            <person name="Hashimoto J."/>
        </authorList>
    </citation>
    <scope>NUCLEOTIDE SEQUENCE [LARGE SCALE GENOMIC DNA]</scope>
    <source>
        <strain evidence="8 9">Myojin Knoll</strain>
    </source>
</reference>
<gene>
    <name evidence="8" type="ORF">BSEPE_0171</name>
</gene>
<evidence type="ECO:0000259" key="7">
    <source>
        <dbReference type="PROSITE" id="PS51012"/>
    </source>
</evidence>
<evidence type="ECO:0000313" key="8">
    <source>
        <dbReference type="EMBL" id="BAS67195.1"/>
    </source>
</evidence>
<keyword evidence="6" id="KW-1003">Cell membrane</keyword>
<keyword evidence="3 6" id="KW-0812">Transmembrane</keyword>
<dbReference type="InterPro" id="IPR013525">
    <property type="entry name" value="ABC2_TM"/>
</dbReference>
<dbReference type="GO" id="GO:0140359">
    <property type="term" value="F:ABC-type transporter activity"/>
    <property type="evidence" value="ECO:0007669"/>
    <property type="project" value="InterPro"/>
</dbReference>
<dbReference type="PIRSF" id="PIRSF006648">
    <property type="entry name" value="DrrB"/>
    <property type="match status" value="1"/>
</dbReference>
<feature type="transmembrane region" description="Helical" evidence="6">
    <location>
        <begin position="143"/>
        <end position="163"/>
    </location>
</feature>
<accession>A0A0P0UQF3</accession>
<feature type="domain" description="ABC transmembrane type-2" evidence="7">
    <location>
        <begin position="22"/>
        <end position="251"/>
    </location>
</feature>
<sequence>MQNNIFIQYKTIVIKEILRFSRIWLQTIFPPVITTSLYLLIFGGLMGERIGAMQGVGYLQFIIPGIILMTVIQNSYSNTVSSFFLAKFNHSIEEILVSPVPYWVLLLGYVSGGVARGFFVGIGVFIAVSFFVDFQIYSVPIALVTFLLTAILFSLAGFINAIFAQSFDDISIVPTFILMPMTYLGGMFYSVEILPEFWQSASQFNPIYYMVDSFRLGFLGTSTSDFATSILLLIVMIVILISVSLYLLKRGVNIKT</sequence>
<keyword evidence="6" id="KW-0813">Transport</keyword>
<dbReference type="PRINTS" id="PR00164">
    <property type="entry name" value="ABC2TRNSPORT"/>
</dbReference>
<dbReference type="PANTHER" id="PTHR43332:SF2">
    <property type="entry name" value="INNER MEMBRANE TRANSPORT PERMEASE YADH"/>
    <property type="match status" value="1"/>
</dbReference>
<dbReference type="Proteomes" id="UP000067399">
    <property type="component" value="Chromosome"/>
</dbReference>
<dbReference type="InterPro" id="IPR052522">
    <property type="entry name" value="ABC-2_transport_permease"/>
</dbReference>
<comment type="similarity">
    <text evidence="2 6">Belongs to the ABC-2 integral membrane protein family.</text>
</comment>
<dbReference type="GO" id="GO:0043190">
    <property type="term" value="C:ATP-binding cassette (ABC) transporter complex"/>
    <property type="evidence" value="ECO:0007669"/>
    <property type="project" value="InterPro"/>
</dbReference>
<keyword evidence="9" id="KW-1185">Reference proteome</keyword>
<dbReference type="PANTHER" id="PTHR43332">
    <property type="entry name" value="INNER MEMBRANE TRANSPORT PERMEASE YADH-RELATED"/>
    <property type="match status" value="1"/>
</dbReference>
<dbReference type="Pfam" id="PF01061">
    <property type="entry name" value="ABC2_membrane"/>
    <property type="match status" value="1"/>
</dbReference>
<comment type="subcellular location">
    <subcellularLocation>
        <location evidence="6">Cell inner membrane</location>
        <topology evidence="6">Multi-pass membrane protein</topology>
    </subcellularLocation>
    <subcellularLocation>
        <location evidence="1">Membrane</location>
        <topology evidence="1">Multi-pass membrane protein</topology>
    </subcellularLocation>
</comment>
<keyword evidence="4 6" id="KW-1133">Transmembrane helix</keyword>
<evidence type="ECO:0000256" key="3">
    <source>
        <dbReference type="ARBA" id="ARBA00022692"/>
    </source>
</evidence>
<evidence type="ECO:0000256" key="1">
    <source>
        <dbReference type="ARBA" id="ARBA00004141"/>
    </source>
</evidence>
<dbReference type="NCBIfam" id="NF011648">
    <property type="entry name" value="PRK15066.1"/>
    <property type="match status" value="1"/>
</dbReference>
<feature type="transmembrane region" description="Helical" evidence="6">
    <location>
        <begin position="170"/>
        <end position="191"/>
    </location>
</feature>
<evidence type="ECO:0000256" key="4">
    <source>
        <dbReference type="ARBA" id="ARBA00022989"/>
    </source>
</evidence>
<dbReference type="InterPro" id="IPR000412">
    <property type="entry name" value="ABC_2_transport"/>
</dbReference>
<reference evidence="8 9" key="2">
    <citation type="journal article" date="2016" name="ISME J.">
        <title>Heterogeneous composition of key metabolic gene clusters in a vent mussel symbiont population.</title>
        <authorList>
            <person name="Ikuta T."/>
            <person name="Takaki Y."/>
            <person name="Nagai Y."/>
            <person name="Shimamura S."/>
            <person name="Tsuda M."/>
            <person name="Kawagucci S."/>
            <person name="Aoki Y."/>
            <person name="Inoue K."/>
            <person name="Teruya M."/>
            <person name="Satou K."/>
            <person name="Teruya K."/>
            <person name="Shimoji M."/>
            <person name="Tamotsu H."/>
            <person name="Hirano T."/>
            <person name="Maruyama T."/>
            <person name="Yoshida T."/>
        </authorList>
    </citation>
    <scope>NUCLEOTIDE SEQUENCE [LARGE SCALE GENOMIC DNA]</scope>
    <source>
        <strain evidence="8 9">Myojin Knoll</strain>
    </source>
</reference>
<protein>
    <recommendedName>
        <fullName evidence="6">Transport permease protein</fullName>
    </recommendedName>
</protein>
<feature type="transmembrane region" description="Helical" evidence="6">
    <location>
        <begin position="226"/>
        <end position="248"/>
    </location>
</feature>
<proteinExistence type="inferred from homology"/>
<name>A0A0P0UQF3_9GAMM</name>